<dbReference type="InterPro" id="IPR025944">
    <property type="entry name" value="Sigma_54_int_dom_CS"/>
</dbReference>
<keyword evidence="4" id="KW-0238">DNA-binding</keyword>
<dbReference type="Pfam" id="PF00072">
    <property type="entry name" value="Response_reg"/>
    <property type="match status" value="1"/>
</dbReference>
<dbReference type="InterPro" id="IPR011006">
    <property type="entry name" value="CheY-like_superfamily"/>
</dbReference>
<dbReference type="InterPro" id="IPR014264">
    <property type="entry name" value="PEP-CTERM_resp_reg"/>
</dbReference>
<gene>
    <name evidence="9" type="primary">prsR</name>
    <name evidence="9" type="ORF">dnl_34540</name>
</gene>
<evidence type="ECO:0000256" key="2">
    <source>
        <dbReference type="ARBA" id="ARBA00022840"/>
    </source>
</evidence>
<name>A0A975B9F8_9BACT</name>
<dbReference type="KEGG" id="dli:dnl_34540"/>
<accession>A0A975B9F8</accession>
<dbReference type="InterPro" id="IPR003593">
    <property type="entry name" value="AAA+_ATPase"/>
</dbReference>
<dbReference type="PROSITE" id="PS00688">
    <property type="entry name" value="SIGMA54_INTERACT_3"/>
    <property type="match status" value="1"/>
</dbReference>
<dbReference type="GO" id="GO:0043565">
    <property type="term" value="F:sequence-specific DNA binding"/>
    <property type="evidence" value="ECO:0007669"/>
    <property type="project" value="InterPro"/>
</dbReference>
<feature type="domain" description="Sigma-54 factor interaction" evidence="7">
    <location>
        <begin position="147"/>
        <end position="376"/>
    </location>
</feature>
<dbReference type="PROSITE" id="PS50110">
    <property type="entry name" value="RESPONSE_REGULATORY"/>
    <property type="match status" value="1"/>
</dbReference>
<dbReference type="SMART" id="SM00382">
    <property type="entry name" value="AAA"/>
    <property type="match status" value="1"/>
</dbReference>
<dbReference type="InterPro" id="IPR002197">
    <property type="entry name" value="HTH_Fis"/>
</dbReference>
<keyword evidence="5" id="KW-0804">Transcription</keyword>
<dbReference type="InterPro" id="IPR058031">
    <property type="entry name" value="AAA_lid_NorR"/>
</dbReference>
<dbReference type="Gene3D" id="1.10.8.60">
    <property type="match status" value="1"/>
</dbReference>
<dbReference type="PANTHER" id="PTHR32071:SF113">
    <property type="entry name" value="ALGINATE BIOSYNTHESIS TRANSCRIPTIONAL REGULATORY PROTEIN ALGB"/>
    <property type="match status" value="1"/>
</dbReference>
<keyword evidence="1" id="KW-0547">Nucleotide-binding</keyword>
<dbReference type="SMART" id="SM00448">
    <property type="entry name" value="REC"/>
    <property type="match status" value="1"/>
</dbReference>
<dbReference type="Gene3D" id="1.10.10.60">
    <property type="entry name" value="Homeodomain-like"/>
    <property type="match status" value="1"/>
</dbReference>
<keyword evidence="3" id="KW-0805">Transcription regulation</keyword>
<dbReference type="Proteomes" id="UP000663720">
    <property type="component" value="Chromosome"/>
</dbReference>
<proteinExistence type="predicted"/>
<dbReference type="InterPro" id="IPR009057">
    <property type="entry name" value="Homeodomain-like_sf"/>
</dbReference>
<dbReference type="NCBIfam" id="TIGR02915">
    <property type="entry name" value="PEP_resp_reg"/>
    <property type="match status" value="1"/>
</dbReference>
<evidence type="ECO:0000259" key="8">
    <source>
        <dbReference type="PROSITE" id="PS50110"/>
    </source>
</evidence>
<keyword evidence="2" id="KW-0067">ATP-binding</keyword>
<evidence type="ECO:0000256" key="6">
    <source>
        <dbReference type="PROSITE-ProRule" id="PRU00169"/>
    </source>
</evidence>
<dbReference type="AlphaFoldDB" id="A0A975B9F8"/>
<protein>
    <submittedName>
        <fullName evidence="9">PEP-CTERM-box response regulator transcription factor</fullName>
    </submittedName>
</protein>
<feature type="domain" description="Response regulatory" evidence="8">
    <location>
        <begin position="4"/>
        <end position="122"/>
    </location>
</feature>
<dbReference type="PROSITE" id="PS50045">
    <property type="entry name" value="SIGMA54_INTERACT_4"/>
    <property type="match status" value="1"/>
</dbReference>
<dbReference type="FunFam" id="3.40.50.300:FF:000006">
    <property type="entry name" value="DNA-binding transcriptional regulator NtrC"/>
    <property type="match status" value="1"/>
</dbReference>
<dbReference type="Pfam" id="PF25601">
    <property type="entry name" value="AAA_lid_14"/>
    <property type="match status" value="1"/>
</dbReference>
<sequence>MPPKLLIIEDEPSLAKQMKWGLSDIYQVCTANNADKAKTLLTSGAFPVATLDLGLPPFPNNPEQGFKLLESANEISPHTRIIVITGNDEQENAVKAIGLGAADFCSKPLDLEVLKIILKRNFRICELEAANRKLQEEYQCSRSLYGMIGISPVMTGLFAQIRKASETDYPVLIQGETGTGKEMAARAVFNLSRRSQESLIIINCGAIPENLLESELFGHEKGAFTGADSRKTGKFELADKGTLFLDEIGDMPHTLQVKLLRFIQEGTIERVGGSRVIKLDVRIIAATHVNLEQAVKEKRFREDLFYRLNVIPIIIPPLRERLEDILVLANHFIRKETEKIQRDGLSLSPAAAAALTSHSWPGNVRELQNCIFRALTKADQGIISLADLGLSNTLENIEPLNLSIKAARDNAELRVISQAMAVTDNNISQAAKLLGVSRPTLHDLLKKHEIITNK</sequence>
<dbReference type="SUPFAM" id="SSF52172">
    <property type="entry name" value="CheY-like"/>
    <property type="match status" value="1"/>
</dbReference>
<dbReference type="CDD" id="cd00009">
    <property type="entry name" value="AAA"/>
    <property type="match status" value="1"/>
</dbReference>
<keyword evidence="10" id="KW-1185">Reference proteome</keyword>
<dbReference type="Gene3D" id="3.40.50.300">
    <property type="entry name" value="P-loop containing nucleotide triphosphate hydrolases"/>
    <property type="match status" value="1"/>
</dbReference>
<dbReference type="GO" id="GO:0006355">
    <property type="term" value="P:regulation of DNA-templated transcription"/>
    <property type="evidence" value="ECO:0007669"/>
    <property type="project" value="InterPro"/>
</dbReference>
<dbReference type="GO" id="GO:0005524">
    <property type="term" value="F:ATP binding"/>
    <property type="evidence" value="ECO:0007669"/>
    <property type="project" value="UniProtKB-KW"/>
</dbReference>
<evidence type="ECO:0000256" key="4">
    <source>
        <dbReference type="ARBA" id="ARBA00023125"/>
    </source>
</evidence>
<dbReference type="PROSITE" id="PS00676">
    <property type="entry name" value="SIGMA54_INTERACT_2"/>
    <property type="match status" value="1"/>
</dbReference>
<keyword evidence="6" id="KW-0597">Phosphoprotein</keyword>
<dbReference type="RefSeq" id="WP_207687195.1">
    <property type="nucleotide sequence ID" value="NZ_CP061799.1"/>
</dbReference>
<dbReference type="InterPro" id="IPR025943">
    <property type="entry name" value="Sigma_54_int_dom_ATP-bd_2"/>
</dbReference>
<evidence type="ECO:0000256" key="1">
    <source>
        <dbReference type="ARBA" id="ARBA00022741"/>
    </source>
</evidence>
<feature type="modified residue" description="4-aspartylphosphate" evidence="6">
    <location>
        <position position="52"/>
    </location>
</feature>
<evidence type="ECO:0000313" key="10">
    <source>
        <dbReference type="Proteomes" id="UP000663720"/>
    </source>
</evidence>
<evidence type="ECO:0000259" key="7">
    <source>
        <dbReference type="PROSITE" id="PS50045"/>
    </source>
</evidence>
<evidence type="ECO:0000256" key="5">
    <source>
        <dbReference type="ARBA" id="ARBA00023163"/>
    </source>
</evidence>
<dbReference type="InterPro" id="IPR001789">
    <property type="entry name" value="Sig_transdc_resp-reg_receiver"/>
</dbReference>
<dbReference type="InterPro" id="IPR002078">
    <property type="entry name" value="Sigma_54_int"/>
</dbReference>
<dbReference type="InterPro" id="IPR027417">
    <property type="entry name" value="P-loop_NTPase"/>
</dbReference>
<dbReference type="PANTHER" id="PTHR32071">
    <property type="entry name" value="TRANSCRIPTIONAL REGULATORY PROTEIN"/>
    <property type="match status" value="1"/>
</dbReference>
<dbReference type="GO" id="GO:0000160">
    <property type="term" value="P:phosphorelay signal transduction system"/>
    <property type="evidence" value="ECO:0007669"/>
    <property type="project" value="InterPro"/>
</dbReference>
<evidence type="ECO:0000256" key="3">
    <source>
        <dbReference type="ARBA" id="ARBA00023015"/>
    </source>
</evidence>
<dbReference type="PRINTS" id="PR01590">
    <property type="entry name" value="HTHFIS"/>
</dbReference>
<dbReference type="Pfam" id="PF02954">
    <property type="entry name" value="HTH_8"/>
    <property type="match status" value="1"/>
</dbReference>
<evidence type="ECO:0000313" key="9">
    <source>
        <dbReference type="EMBL" id="QTA81126.1"/>
    </source>
</evidence>
<dbReference type="Gene3D" id="3.40.50.2300">
    <property type="match status" value="1"/>
</dbReference>
<dbReference type="EMBL" id="CP061799">
    <property type="protein sequence ID" value="QTA81126.1"/>
    <property type="molecule type" value="Genomic_DNA"/>
</dbReference>
<reference evidence="9" key="1">
    <citation type="journal article" date="2021" name="Microb. Physiol.">
        <title>Proteogenomic Insights into the Physiology of Marine, Sulfate-Reducing, Filamentous Desulfonema limicola and Desulfonema magnum.</title>
        <authorList>
            <person name="Schnaars V."/>
            <person name="Wohlbrand L."/>
            <person name="Scheve S."/>
            <person name="Hinrichs C."/>
            <person name="Reinhardt R."/>
            <person name="Rabus R."/>
        </authorList>
    </citation>
    <scope>NUCLEOTIDE SEQUENCE</scope>
    <source>
        <strain evidence="9">5ac10</strain>
    </source>
</reference>
<dbReference type="SUPFAM" id="SSF52540">
    <property type="entry name" value="P-loop containing nucleoside triphosphate hydrolases"/>
    <property type="match status" value="1"/>
</dbReference>
<organism evidence="9 10">
    <name type="scientific">Desulfonema limicola</name>
    <dbReference type="NCBI Taxonomy" id="45656"/>
    <lineage>
        <taxon>Bacteria</taxon>
        <taxon>Pseudomonadati</taxon>
        <taxon>Thermodesulfobacteriota</taxon>
        <taxon>Desulfobacteria</taxon>
        <taxon>Desulfobacterales</taxon>
        <taxon>Desulfococcaceae</taxon>
        <taxon>Desulfonema</taxon>
    </lineage>
</organism>
<dbReference type="SUPFAM" id="SSF46689">
    <property type="entry name" value="Homeodomain-like"/>
    <property type="match status" value="1"/>
</dbReference>
<dbReference type="Pfam" id="PF00158">
    <property type="entry name" value="Sigma54_activat"/>
    <property type="match status" value="1"/>
</dbReference>
<dbReference type="CDD" id="cd00156">
    <property type="entry name" value="REC"/>
    <property type="match status" value="1"/>
</dbReference>